<dbReference type="SUPFAM" id="SSF51735">
    <property type="entry name" value="NAD(P)-binding Rossmann-fold domains"/>
    <property type="match status" value="1"/>
</dbReference>
<dbReference type="Proteomes" id="UP000812277">
    <property type="component" value="Unassembled WGS sequence"/>
</dbReference>
<gene>
    <name evidence="4" type="ORF">K0T92_17070</name>
</gene>
<comment type="caution">
    <text evidence="4">The sequence shown here is derived from an EMBL/GenBank/DDBJ whole genome shotgun (WGS) entry which is preliminary data.</text>
</comment>
<protein>
    <submittedName>
        <fullName evidence="4">Gfo/Idh/MocA family oxidoreductase</fullName>
    </submittedName>
</protein>
<name>A0ABS7D927_9BACL</name>
<dbReference type="EMBL" id="JAHZIJ010000013">
    <property type="protein sequence ID" value="MBW7476447.1"/>
    <property type="molecule type" value="Genomic_DNA"/>
</dbReference>
<evidence type="ECO:0000313" key="4">
    <source>
        <dbReference type="EMBL" id="MBW7476447.1"/>
    </source>
</evidence>
<dbReference type="Gene3D" id="3.30.360.10">
    <property type="entry name" value="Dihydrodipicolinate Reductase, domain 2"/>
    <property type="match status" value="1"/>
</dbReference>
<dbReference type="RefSeq" id="WP_219873682.1">
    <property type="nucleotide sequence ID" value="NZ_JAHZIJ010000013.1"/>
</dbReference>
<evidence type="ECO:0000259" key="2">
    <source>
        <dbReference type="Pfam" id="PF01408"/>
    </source>
</evidence>
<dbReference type="InterPro" id="IPR055170">
    <property type="entry name" value="GFO_IDH_MocA-like_dom"/>
</dbReference>
<dbReference type="Pfam" id="PF22725">
    <property type="entry name" value="GFO_IDH_MocA_C3"/>
    <property type="match status" value="1"/>
</dbReference>
<evidence type="ECO:0000259" key="3">
    <source>
        <dbReference type="Pfam" id="PF22725"/>
    </source>
</evidence>
<sequence length="358" mass="38951">MHEVRIGLIGLGGMARFHIQQFGKVPGVRITALCDVSELALQQVGDELGVEEARRYGTFQALIEDSEVDGVVSVTPNDTHADILKACIAAGKPLFAEKPLTRTYGEALEVMELYRRNPIPCIINFSYRYGPAFQYAKQMIQSGKLGRVNHVFVQYLQEWGAPPFNTPFVWRFDERITGTGTLGDLGSHMIDLAQYLTGDTMTELQAMLSTIVPTRPNPGTGEPMNVAVDDFACFNARFASGAVGVFQTSRNAVGSGNQHDISVYGDLGTLHASTLNDQQLIWIHPKDGEPGTVTETIEVPETCGLDPWQSFAELVQGKPASEFATLEDGFRNQAVLEAVVRSNESGTVVSIASLLPAT</sequence>
<dbReference type="PANTHER" id="PTHR43818:SF11">
    <property type="entry name" value="BCDNA.GH03377"/>
    <property type="match status" value="1"/>
</dbReference>
<organism evidence="4 5">
    <name type="scientific">Paenibacillus oenotherae</name>
    <dbReference type="NCBI Taxonomy" id="1435645"/>
    <lineage>
        <taxon>Bacteria</taxon>
        <taxon>Bacillati</taxon>
        <taxon>Bacillota</taxon>
        <taxon>Bacilli</taxon>
        <taxon>Bacillales</taxon>
        <taxon>Paenibacillaceae</taxon>
        <taxon>Paenibacillus</taxon>
    </lineage>
</organism>
<dbReference type="Gene3D" id="3.40.50.720">
    <property type="entry name" value="NAD(P)-binding Rossmann-like Domain"/>
    <property type="match status" value="1"/>
</dbReference>
<proteinExistence type="predicted"/>
<keyword evidence="5" id="KW-1185">Reference proteome</keyword>
<keyword evidence="1" id="KW-0560">Oxidoreductase</keyword>
<evidence type="ECO:0000313" key="5">
    <source>
        <dbReference type="Proteomes" id="UP000812277"/>
    </source>
</evidence>
<dbReference type="PANTHER" id="PTHR43818">
    <property type="entry name" value="BCDNA.GH03377"/>
    <property type="match status" value="1"/>
</dbReference>
<dbReference type="InterPro" id="IPR000683">
    <property type="entry name" value="Gfo/Idh/MocA-like_OxRdtase_N"/>
</dbReference>
<dbReference type="InterPro" id="IPR036291">
    <property type="entry name" value="NAD(P)-bd_dom_sf"/>
</dbReference>
<dbReference type="Pfam" id="PF01408">
    <property type="entry name" value="GFO_IDH_MocA"/>
    <property type="match status" value="1"/>
</dbReference>
<reference evidence="4 5" key="1">
    <citation type="submission" date="2021-07" db="EMBL/GenBank/DDBJ databases">
        <title>Paenibacillus radiodurans sp. nov., isolated from the southeastern edge of Tengger Desert.</title>
        <authorList>
            <person name="Zhang G."/>
        </authorList>
    </citation>
    <scope>NUCLEOTIDE SEQUENCE [LARGE SCALE GENOMIC DNA]</scope>
    <source>
        <strain evidence="4 5">DT7-4</strain>
    </source>
</reference>
<evidence type="ECO:0000256" key="1">
    <source>
        <dbReference type="ARBA" id="ARBA00023002"/>
    </source>
</evidence>
<dbReference type="SUPFAM" id="SSF55347">
    <property type="entry name" value="Glyceraldehyde-3-phosphate dehydrogenase-like, C-terminal domain"/>
    <property type="match status" value="1"/>
</dbReference>
<dbReference type="InterPro" id="IPR050463">
    <property type="entry name" value="Gfo/Idh/MocA_oxidrdct_glycsds"/>
</dbReference>
<feature type="domain" description="GFO/IDH/MocA-like oxidoreductase" evidence="3">
    <location>
        <begin position="133"/>
        <end position="270"/>
    </location>
</feature>
<feature type="domain" description="Gfo/Idh/MocA-like oxidoreductase N-terminal" evidence="2">
    <location>
        <begin position="4"/>
        <end position="122"/>
    </location>
</feature>
<accession>A0ABS7D927</accession>